<dbReference type="GO" id="GO:0008696">
    <property type="term" value="F:4-amino-4-deoxychorismate lyase activity"/>
    <property type="evidence" value="ECO:0007669"/>
    <property type="project" value="UniProtKB-EC"/>
</dbReference>
<dbReference type="Gene3D" id="3.30.470.10">
    <property type="match status" value="1"/>
</dbReference>
<organism evidence="2">
    <name type="scientific">Prochlorococcus marinus str. P0903-H212</name>
    <dbReference type="NCBI Taxonomy" id="1622208"/>
    <lineage>
        <taxon>Bacteria</taxon>
        <taxon>Bacillati</taxon>
        <taxon>Cyanobacteriota</taxon>
        <taxon>Cyanophyceae</taxon>
        <taxon>Synechococcales</taxon>
        <taxon>Prochlorococcaceae</taxon>
        <taxon>Prochlorococcus</taxon>
    </lineage>
</organism>
<dbReference type="GO" id="GO:0005829">
    <property type="term" value="C:cytosol"/>
    <property type="evidence" value="ECO:0007669"/>
    <property type="project" value="TreeGrafter"/>
</dbReference>
<dbReference type="InterPro" id="IPR036038">
    <property type="entry name" value="Aminotransferase-like"/>
</dbReference>
<dbReference type="Gene3D" id="3.20.10.10">
    <property type="entry name" value="D-amino Acid Aminotransferase, subunit A, domain 2"/>
    <property type="match status" value="1"/>
</dbReference>
<dbReference type="InterPro" id="IPR050571">
    <property type="entry name" value="Class-IV_PLP-Dep_Aminotrnsfr"/>
</dbReference>
<gene>
    <name evidence="2" type="ORF">FA03_0192</name>
</gene>
<dbReference type="EMBL" id="KJ947871">
    <property type="protein sequence ID" value="AJW31021.1"/>
    <property type="molecule type" value="Genomic_DNA"/>
</dbReference>
<dbReference type="InterPro" id="IPR043132">
    <property type="entry name" value="BCAT-like_C"/>
</dbReference>
<dbReference type="GO" id="GO:0046394">
    <property type="term" value="P:carboxylic acid biosynthetic process"/>
    <property type="evidence" value="ECO:0007669"/>
    <property type="project" value="UniProtKB-ARBA"/>
</dbReference>
<dbReference type="AlphaFoldDB" id="A0A0D5A462"/>
<proteinExistence type="inferred from homology"/>
<dbReference type="PANTHER" id="PTHR42743">
    <property type="entry name" value="AMINO-ACID AMINOTRANSFERASE"/>
    <property type="match status" value="1"/>
</dbReference>
<evidence type="ECO:0000313" key="2">
    <source>
        <dbReference type="EMBL" id="AJW31021.1"/>
    </source>
</evidence>
<dbReference type="EC" id="4.1.3.38" evidence="2"/>
<keyword evidence="2" id="KW-0456">Lyase</keyword>
<dbReference type="SUPFAM" id="SSF56752">
    <property type="entry name" value="D-aminoacid aminotransferase-like PLP-dependent enzymes"/>
    <property type="match status" value="1"/>
</dbReference>
<dbReference type="Pfam" id="PF01063">
    <property type="entry name" value="Aminotran_4"/>
    <property type="match status" value="1"/>
</dbReference>
<evidence type="ECO:0000256" key="1">
    <source>
        <dbReference type="ARBA" id="ARBA00009320"/>
    </source>
</evidence>
<dbReference type="InterPro" id="IPR001544">
    <property type="entry name" value="Aminotrans_IV"/>
</dbReference>
<dbReference type="CDD" id="cd00449">
    <property type="entry name" value="PLPDE_IV"/>
    <property type="match status" value="1"/>
</dbReference>
<comment type="similarity">
    <text evidence="1">Belongs to the class-IV pyridoxal-phosphate-dependent aminotransferase family.</text>
</comment>
<dbReference type="PANTHER" id="PTHR42743:SF11">
    <property type="entry name" value="AMINODEOXYCHORISMATE LYASE"/>
    <property type="match status" value="1"/>
</dbReference>
<reference evidence="2" key="1">
    <citation type="submission" date="2014-06" db="EMBL/GenBank/DDBJ databases">
        <authorList>
            <person name="Berube P.M."/>
        </authorList>
    </citation>
    <scope>NUCLEOTIDE SEQUENCE</scope>
    <source>
        <strain evidence="2">P0903-H212</strain>
    </source>
</reference>
<protein>
    <submittedName>
        <fullName evidence="2">Aminodeoxychorismate lyase</fullName>
        <ecNumber evidence="2">4.1.3.38</ecNumber>
    </submittedName>
</protein>
<name>A0A0D5A462_PROMR</name>
<dbReference type="InterPro" id="IPR043131">
    <property type="entry name" value="BCAT-like_N"/>
</dbReference>
<sequence>MIENTSKKLGWINGKWGIFKDLKVPINDRGLNFADGIFETIVILNGVPQLLNEHLNRWEKSASILEMNPPPSKEWLISLIEDGINRSKLNNVNGVIRINWTRGESKQRGIDISKTNRHSFWLEIDSYQLNFESISTIISQTERRNSFSRLSCCKTFSYNQGIQARIEATNAGFNDALLLNNRGEICCATTANILVKRENNWFTPPSNSGCLPGIMRQRGIDLNIIKEALIEATPKDNDEWFLINSLSCRPINKINNKELKTSTNPAEFWLSLLKI</sequence>
<accession>A0A0D5A462</accession>